<sequence>MSTRDRDADWLLVQAAQQGRVKAFELLVLKYQQRLEWVVARMLPVAQVDSAPDLVQEALIRAYKALPGFRGDCAFYSWLYRIATNTAKSALMRPQLQFDPEPEMETFEAQAGLNDEGSPDAVLQSKQLAEALDRAMQQLPEEYRSALTLREIEGMSYDEIALALSCPVGTVRSRIFRAREAVAQQLRPLLAHTAGRPWR</sequence>
<dbReference type="PROSITE" id="PS01063">
    <property type="entry name" value="SIGMA70_ECF"/>
    <property type="match status" value="1"/>
</dbReference>
<dbReference type="PANTHER" id="PTHR43133">
    <property type="entry name" value="RNA POLYMERASE ECF-TYPE SIGMA FACTO"/>
    <property type="match status" value="1"/>
</dbReference>
<dbReference type="InterPro" id="IPR013324">
    <property type="entry name" value="RNA_pol_sigma_r3/r4-like"/>
</dbReference>
<evidence type="ECO:0000256" key="5">
    <source>
        <dbReference type="ARBA" id="ARBA00023163"/>
    </source>
</evidence>
<dbReference type="Gene3D" id="1.10.10.10">
    <property type="entry name" value="Winged helix-like DNA-binding domain superfamily/Winged helix DNA-binding domain"/>
    <property type="match status" value="1"/>
</dbReference>
<comment type="caution">
    <text evidence="9">The sequence shown here is derived from an EMBL/GenBank/DDBJ whole genome shotgun (WGS) entry which is preliminary data.</text>
</comment>
<feature type="domain" description="RNA polymerase sigma factor 70 region 4 type 2" evidence="8">
    <location>
        <begin position="130"/>
        <end position="181"/>
    </location>
</feature>
<evidence type="ECO:0000259" key="8">
    <source>
        <dbReference type="Pfam" id="PF08281"/>
    </source>
</evidence>
<accession>A0ABW7FS96</accession>
<evidence type="ECO:0000256" key="2">
    <source>
        <dbReference type="ARBA" id="ARBA00023015"/>
    </source>
</evidence>
<dbReference type="Pfam" id="PF04542">
    <property type="entry name" value="Sigma70_r2"/>
    <property type="match status" value="1"/>
</dbReference>
<dbReference type="InterPro" id="IPR000838">
    <property type="entry name" value="RNA_pol_sigma70_ECF_CS"/>
</dbReference>
<dbReference type="InterPro" id="IPR013249">
    <property type="entry name" value="RNA_pol_sigma70_r4_t2"/>
</dbReference>
<dbReference type="InterPro" id="IPR013325">
    <property type="entry name" value="RNA_pol_sigma_r2"/>
</dbReference>
<dbReference type="Pfam" id="PF08281">
    <property type="entry name" value="Sigma70_r4_2"/>
    <property type="match status" value="1"/>
</dbReference>
<keyword evidence="5 6" id="KW-0804">Transcription</keyword>
<proteinExistence type="inferred from homology"/>
<dbReference type="InterPro" id="IPR014284">
    <property type="entry name" value="RNA_pol_sigma-70_dom"/>
</dbReference>
<evidence type="ECO:0000259" key="7">
    <source>
        <dbReference type="Pfam" id="PF04542"/>
    </source>
</evidence>
<organism evidence="9 10">
    <name type="scientific">Roseateles rivi</name>
    <dbReference type="NCBI Taxonomy" id="3299028"/>
    <lineage>
        <taxon>Bacteria</taxon>
        <taxon>Pseudomonadati</taxon>
        <taxon>Pseudomonadota</taxon>
        <taxon>Betaproteobacteria</taxon>
        <taxon>Burkholderiales</taxon>
        <taxon>Sphaerotilaceae</taxon>
        <taxon>Roseateles</taxon>
    </lineage>
</organism>
<dbReference type="SUPFAM" id="SSF88659">
    <property type="entry name" value="Sigma3 and sigma4 domains of RNA polymerase sigma factors"/>
    <property type="match status" value="1"/>
</dbReference>
<dbReference type="InterPro" id="IPR039425">
    <property type="entry name" value="RNA_pol_sigma-70-like"/>
</dbReference>
<dbReference type="CDD" id="cd06171">
    <property type="entry name" value="Sigma70_r4"/>
    <property type="match status" value="1"/>
</dbReference>
<name>A0ABW7FS96_9BURK</name>
<keyword evidence="2 6" id="KW-0805">Transcription regulation</keyword>
<dbReference type="Gene3D" id="1.10.1740.10">
    <property type="match status" value="1"/>
</dbReference>
<comment type="similarity">
    <text evidence="1 6">Belongs to the sigma-70 factor family. ECF subfamily.</text>
</comment>
<gene>
    <name evidence="9" type="ORF">ACG0Z6_02980</name>
</gene>
<keyword evidence="3 6" id="KW-0731">Sigma factor</keyword>
<dbReference type="NCBIfam" id="TIGR02937">
    <property type="entry name" value="sigma70-ECF"/>
    <property type="match status" value="1"/>
</dbReference>
<dbReference type="RefSeq" id="WP_394458572.1">
    <property type="nucleotide sequence ID" value="NZ_JBIGHZ010000001.1"/>
</dbReference>
<evidence type="ECO:0000256" key="1">
    <source>
        <dbReference type="ARBA" id="ARBA00010641"/>
    </source>
</evidence>
<evidence type="ECO:0000256" key="4">
    <source>
        <dbReference type="ARBA" id="ARBA00023125"/>
    </source>
</evidence>
<keyword evidence="4 6" id="KW-0238">DNA-binding</keyword>
<dbReference type="EMBL" id="JBIGHZ010000001">
    <property type="protein sequence ID" value="MFG6447204.1"/>
    <property type="molecule type" value="Genomic_DNA"/>
</dbReference>
<evidence type="ECO:0000313" key="10">
    <source>
        <dbReference type="Proteomes" id="UP001606099"/>
    </source>
</evidence>
<dbReference type="PANTHER" id="PTHR43133:SF53">
    <property type="entry name" value="ECF RNA POLYMERASE SIGMA-E FACTOR"/>
    <property type="match status" value="1"/>
</dbReference>
<evidence type="ECO:0000256" key="3">
    <source>
        <dbReference type="ARBA" id="ARBA00023082"/>
    </source>
</evidence>
<dbReference type="Proteomes" id="UP001606099">
    <property type="component" value="Unassembled WGS sequence"/>
</dbReference>
<dbReference type="SUPFAM" id="SSF88946">
    <property type="entry name" value="Sigma2 domain of RNA polymerase sigma factors"/>
    <property type="match status" value="1"/>
</dbReference>
<reference evidence="9 10" key="1">
    <citation type="submission" date="2024-08" db="EMBL/GenBank/DDBJ databases">
        <authorList>
            <person name="Lu H."/>
        </authorList>
    </citation>
    <scope>NUCLEOTIDE SEQUENCE [LARGE SCALE GENOMIC DNA]</scope>
    <source>
        <strain evidence="9 10">BYS180W</strain>
    </source>
</reference>
<protein>
    <recommendedName>
        <fullName evidence="6">RNA polymerase sigma factor</fullName>
    </recommendedName>
</protein>
<evidence type="ECO:0000313" key="9">
    <source>
        <dbReference type="EMBL" id="MFG6447204.1"/>
    </source>
</evidence>
<dbReference type="InterPro" id="IPR036388">
    <property type="entry name" value="WH-like_DNA-bd_sf"/>
</dbReference>
<dbReference type="InterPro" id="IPR007627">
    <property type="entry name" value="RNA_pol_sigma70_r2"/>
</dbReference>
<evidence type="ECO:0000256" key="6">
    <source>
        <dbReference type="RuleBase" id="RU000716"/>
    </source>
</evidence>
<feature type="domain" description="RNA polymerase sigma-70 region 2" evidence="7">
    <location>
        <begin position="27"/>
        <end position="92"/>
    </location>
</feature>
<keyword evidence="10" id="KW-1185">Reference proteome</keyword>